<dbReference type="PANTHER" id="PTHR31126:SF1">
    <property type="entry name" value="TYROSINE SPECIFIC PROTEIN PHOSPHATASES DOMAIN-CONTAINING PROTEIN"/>
    <property type="match status" value="1"/>
</dbReference>
<dbReference type="PANTHER" id="PTHR31126">
    <property type="entry name" value="TYROSINE-PROTEIN PHOSPHATASE"/>
    <property type="match status" value="1"/>
</dbReference>
<evidence type="ECO:0000256" key="1">
    <source>
        <dbReference type="ARBA" id="ARBA00009580"/>
    </source>
</evidence>
<protein>
    <submittedName>
        <fullName evidence="2">Tyrosine-protein phosphatase</fullName>
    </submittedName>
</protein>
<dbReference type="EMBL" id="CP095071">
    <property type="protein sequence ID" value="UOQ84751.1"/>
    <property type="molecule type" value="Genomic_DNA"/>
</dbReference>
<dbReference type="RefSeq" id="WP_244742948.1">
    <property type="nucleotide sequence ID" value="NZ_CP095071.1"/>
</dbReference>
<proteinExistence type="inferred from homology"/>
<dbReference type="Proteomes" id="UP000831537">
    <property type="component" value="Chromosome"/>
</dbReference>
<dbReference type="Gene3D" id="3.90.190.10">
    <property type="entry name" value="Protein tyrosine phosphatase superfamily"/>
    <property type="match status" value="1"/>
</dbReference>
<dbReference type="InterPro" id="IPR029021">
    <property type="entry name" value="Prot-tyrosine_phosphatase-like"/>
</dbReference>
<evidence type="ECO:0000313" key="2">
    <source>
        <dbReference type="EMBL" id="UOQ84751.1"/>
    </source>
</evidence>
<name>A0ABY4GKJ7_9BACI</name>
<organism evidence="2 3">
    <name type="scientific">Gracilibacillus salinarum</name>
    <dbReference type="NCBI Taxonomy" id="2932255"/>
    <lineage>
        <taxon>Bacteria</taxon>
        <taxon>Bacillati</taxon>
        <taxon>Bacillota</taxon>
        <taxon>Bacilli</taxon>
        <taxon>Bacillales</taxon>
        <taxon>Bacillaceae</taxon>
        <taxon>Gracilibacillus</taxon>
    </lineage>
</organism>
<sequence length="249" mass="28579">MIKNAKLNWVRLPLVSVDNCRELGGYSTADGQQTKWHELLRSSDMSKLTEEDITFLNEYGVKTVIDLRGEDEIVAKPNALVKEDFCHYYNFPFITKQVSNITYSTTEKRFMGDFYIELLEDNKVLHDIFYRIAHAEEGGIIFHCAGGKDRTGILAMMLLSLAGVEKKDIISNYEVSYTNLKTMHTEEDLPEGIPVDYMYSKGEYMEKTYEYLTATYETVEQYLLAKGVEQEVITLVKNRLIDKGSVVTI</sequence>
<dbReference type="InterPro" id="IPR026893">
    <property type="entry name" value="Tyr/Ser_Pase_IphP-type"/>
</dbReference>
<gene>
    <name evidence="2" type="ORF">MUN87_19175</name>
</gene>
<dbReference type="PROSITE" id="PS00383">
    <property type="entry name" value="TYR_PHOSPHATASE_1"/>
    <property type="match status" value="1"/>
</dbReference>
<dbReference type="SUPFAM" id="SSF52799">
    <property type="entry name" value="(Phosphotyrosine protein) phosphatases II"/>
    <property type="match status" value="1"/>
</dbReference>
<dbReference type="InterPro" id="IPR016130">
    <property type="entry name" value="Tyr_Pase_AS"/>
</dbReference>
<reference evidence="2 3" key="1">
    <citation type="submission" date="2022-04" db="EMBL/GenBank/DDBJ databases">
        <title>Gracilibacillus sp. isolated from saltern.</title>
        <authorList>
            <person name="Won M."/>
            <person name="Lee C.-M."/>
            <person name="Woen H.-Y."/>
            <person name="Kwon S.-W."/>
        </authorList>
    </citation>
    <scope>NUCLEOTIDE SEQUENCE [LARGE SCALE GENOMIC DNA]</scope>
    <source>
        <strain evidence="2 3">SSPM10-3</strain>
    </source>
</reference>
<evidence type="ECO:0000313" key="3">
    <source>
        <dbReference type="Proteomes" id="UP000831537"/>
    </source>
</evidence>
<dbReference type="Pfam" id="PF13350">
    <property type="entry name" value="Y_phosphatase3"/>
    <property type="match status" value="1"/>
</dbReference>
<accession>A0ABY4GKJ7</accession>
<keyword evidence="3" id="KW-1185">Reference proteome</keyword>
<comment type="similarity">
    <text evidence="1">Belongs to the protein-tyrosine phosphatase family.</text>
</comment>